<proteinExistence type="predicted"/>
<organism evidence="3 4">
    <name type="scientific">Gekko japonicus</name>
    <name type="common">Schlegel's Japanese gecko</name>
    <dbReference type="NCBI Taxonomy" id="146911"/>
    <lineage>
        <taxon>Eukaryota</taxon>
        <taxon>Metazoa</taxon>
        <taxon>Chordata</taxon>
        <taxon>Craniata</taxon>
        <taxon>Vertebrata</taxon>
        <taxon>Euteleostomi</taxon>
        <taxon>Lepidosauria</taxon>
        <taxon>Squamata</taxon>
        <taxon>Bifurcata</taxon>
        <taxon>Gekkota</taxon>
        <taxon>Gekkonidae</taxon>
        <taxon>Gekkoninae</taxon>
        <taxon>Gekko</taxon>
    </lineage>
</organism>
<name>A0ABM1K802_GEKJA</name>
<sequence>MQISDEQYSFRPSTSPLTHSSPSEASGTVLSGYDVDCPCTTPNFKQSSCNDSTLPQSVDSSTSLGRLTFVSASENTIKNLGLSSPERCQALLFFLIILLTLSLSLLFRVLL</sequence>
<gene>
    <name evidence="4" type="primary">CEP192</name>
</gene>
<evidence type="ECO:0000313" key="4">
    <source>
        <dbReference type="RefSeq" id="XP_015269839.1"/>
    </source>
</evidence>
<keyword evidence="2" id="KW-0812">Transmembrane</keyword>
<dbReference type="Proteomes" id="UP000694871">
    <property type="component" value="Unplaced"/>
</dbReference>
<feature type="transmembrane region" description="Helical" evidence="2">
    <location>
        <begin position="90"/>
        <end position="110"/>
    </location>
</feature>
<feature type="compositionally biased region" description="Low complexity" evidence="1">
    <location>
        <begin position="12"/>
        <end position="23"/>
    </location>
</feature>
<feature type="compositionally biased region" description="Polar residues" evidence="1">
    <location>
        <begin position="1"/>
        <end position="11"/>
    </location>
</feature>
<accession>A0ABM1K802</accession>
<keyword evidence="2" id="KW-1133">Transmembrane helix</keyword>
<feature type="region of interest" description="Disordered" evidence="1">
    <location>
        <begin position="1"/>
        <end position="26"/>
    </location>
</feature>
<keyword evidence="3" id="KW-1185">Reference proteome</keyword>
<dbReference type="GeneID" id="107113092"/>
<reference evidence="4" key="1">
    <citation type="submission" date="2025-08" db="UniProtKB">
        <authorList>
            <consortium name="RefSeq"/>
        </authorList>
    </citation>
    <scope>IDENTIFICATION</scope>
</reference>
<evidence type="ECO:0000256" key="2">
    <source>
        <dbReference type="SAM" id="Phobius"/>
    </source>
</evidence>
<keyword evidence="2" id="KW-0472">Membrane</keyword>
<dbReference type="RefSeq" id="XP_015269839.1">
    <property type="nucleotide sequence ID" value="XM_015414353.1"/>
</dbReference>
<protein>
    <submittedName>
        <fullName evidence="4">Centrosomal protein of 192 kDa</fullName>
    </submittedName>
</protein>
<evidence type="ECO:0000256" key="1">
    <source>
        <dbReference type="SAM" id="MobiDB-lite"/>
    </source>
</evidence>
<evidence type="ECO:0000313" key="3">
    <source>
        <dbReference type="Proteomes" id="UP000694871"/>
    </source>
</evidence>